<keyword evidence="4" id="KW-1185">Reference proteome</keyword>
<dbReference type="GO" id="GO:0016853">
    <property type="term" value="F:isomerase activity"/>
    <property type="evidence" value="ECO:0007669"/>
    <property type="project" value="UniProtKB-KW"/>
</dbReference>
<dbReference type="PANTHER" id="PTHR35848:SF6">
    <property type="entry name" value="CUPIN TYPE-2 DOMAIN-CONTAINING PROTEIN"/>
    <property type="match status" value="1"/>
</dbReference>
<keyword evidence="1" id="KW-0479">Metal-binding</keyword>
<sequence length="132" mass="13946">MDELVRGHDDGDPERWDDAVGGTLTFRALFGRTLTATSDLTAGVAEFAPGEHLAAHWHHAAEIYLVTAGHGTVRLGDDLLDVRAGSTVFVPGGRVHGVRNTGVTPLSVFYVLAADDVADVAYHFTGDDHGPG</sequence>
<dbReference type="InterPro" id="IPR014710">
    <property type="entry name" value="RmlC-like_jellyroll"/>
</dbReference>
<dbReference type="STRING" id="260086.SAMN05216207_101175"/>
<reference evidence="3 4" key="1">
    <citation type="submission" date="2016-10" db="EMBL/GenBank/DDBJ databases">
        <authorList>
            <person name="de Groot N.N."/>
        </authorList>
    </citation>
    <scope>NUCLEOTIDE SEQUENCE [LARGE SCALE GENOMIC DNA]</scope>
    <source>
        <strain evidence="3 4">CGMCC 4.1877</strain>
    </source>
</reference>
<dbReference type="GO" id="GO:0046872">
    <property type="term" value="F:metal ion binding"/>
    <property type="evidence" value="ECO:0007669"/>
    <property type="project" value="UniProtKB-KW"/>
</dbReference>
<dbReference type="InterPro" id="IPR051610">
    <property type="entry name" value="GPI/OXD"/>
</dbReference>
<keyword evidence="3" id="KW-0413">Isomerase</keyword>
<evidence type="ECO:0000313" key="4">
    <source>
        <dbReference type="Proteomes" id="UP000199614"/>
    </source>
</evidence>
<evidence type="ECO:0000313" key="3">
    <source>
        <dbReference type="EMBL" id="SFN25545.1"/>
    </source>
</evidence>
<accession>A0A1I4XID2</accession>
<dbReference type="RefSeq" id="WP_177238434.1">
    <property type="nucleotide sequence ID" value="NZ_FOUY01000011.1"/>
</dbReference>
<name>A0A1I4XID2_PSUAM</name>
<dbReference type="Proteomes" id="UP000199614">
    <property type="component" value="Unassembled WGS sequence"/>
</dbReference>
<dbReference type="PANTHER" id="PTHR35848">
    <property type="entry name" value="OXALATE-BINDING PROTEIN"/>
    <property type="match status" value="1"/>
</dbReference>
<dbReference type="InterPro" id="IPR013096">
    <property type="entry name" value="Cupin_2"/>
</dbReference>
<protein>
    <submittedName>
        <fullName evidence="3">Mannose-6-phosphate isomerase, cupin superfamily</fullName>
    </submittedName>
</protein>
<dbReference type="AlphaFoldDB" id="A0A1I4XID2"/>
<dbReference type="Pfam" id="PF07883">
    <property type="entry name" value="Cupin_2"/>
    <property type="match status" value="1"/>
</dbReference>
<evidence type="ECO:0000256" key="1">
    <source>
        <dbReference type="ARBA" id="ARBA00022723"/>
    </source>
</evidence>
<dbReference type="SUPFAM" id="SSF51182">
    <property type="entry name" value="RmlC-like cupins"/>
    <property type="match status" value="1"/>
</dbReference>
<dbReference type="EMBL" id="FOUY01000011">
    <property type="protein sequence ID" value="SFN25545.1"/>
    <property type="molecule type" value="Genomic_DNA"/>
</dbReference>
<gene>
    <name evidence="3" type="ORF">SAMN05216207_101175</name>
</gene>
<organism evidence="3 4">
    <name type="scientific">Pseudonocardia ammonioxydans</name>
    <dbReference type="NCBI Taxonomy" id="260086"/>
    <lineage>
        <taxon>Bacteria</taxon>
        <taxon>Bacillati</taxon>
        <taxon>Actinomycetota</taxon>
        <taxon>Actinomycetes</taxon>
        <taxon>Pseudonocardiales</taxon>
        <taxon>Pseudonocardiaceae</taxon>
        <taxon>Pseudonocardia</taxon>
    </lineage>
</organism>
<dbReference type="InterPro" id="IPR011051">
    <property type="entry name" value="RmlC_Cupin_sf"/>
</dbReference>
<dbReference type="Gene3D" id="2.60.120.10">
    <property type="entry name" value="Jelly Rolls"/>
    <property type="match status" value="1"/>
</dbReference>
<feature type="domain" description="Cupin type-2" evidence="2">
    <location>
        <begin position="44"/>
        <end position="111"/>
    </location>
</feature>
<proteinExistence type="predicted"/>
<evidence type="ECO:0000259" key="2">
    <source>
        <dbReference type="Pfam" id="PF07883"/>
    </source>
</evidence>